<evidence type="ECO:0000313" key="14">
    <source>
        <dbReference type="EMBL" id="TSE24574.1"/>
    </source>
</evidence>
<evidence type="ECO:0000313" key="15">
    <source>
        <dbReference type="Proteomes" id="UP000318554"/>
    </source>
</evidence>
<dbReference type="AlphaFoldDB" id="A0A554WLV8"/>
<comment type="function">
    <text evidence="1">The transhydrogenation between NADH and NADP is coupled to respiration and ATP hydrolysis and functions as a proton pump across the membrane.</text>
</comment>
<accession>A0A554WLV8</accession>
<dbReference type="RefSeq" id="WP_144326119.1">
    <property type="nucleotide sequence ID" value="NZ_VJNA01000016.1"/>
</dbReference>
<dbReference type="PANTHER" id="PTHR10160:SF19">
    <property type="entry name" value="PROTON-TRANSLOCATING NAD(P)(+) TRANSHYDROGENASE"/>
    <property type="match status" value="1"/>
</dbReference>
<dbReference type="GO" id="GO:0006740">
    <property type="term" value="P:NADPH regeneration"/>
    <property type="evidence" value="ECO:0007669"/>
    <property type="project" value="TreeGrafter"/>
</dbReference>
<dbReference type="Pfam" id="PF05222">
    <property type="entry name" value="AlaDh_PNT_N"/>
    <property type="match status" value="1"/>
</dbReference>
<dbReference type="GO" id="GO:0005886">
    <property type="term" value="C:plasma membrane"/>
    <property type="evidence" value="ECO:0007669"/>
    <property type="project" value="TreeGrafter"/>
</dbReference>
<dbReference type="EMBL" id="VJNA01000016">
    <property type="protein sequence ID" value="TSE24574.1"/>
    <property type="molecule type" value="Genomic_DNA"/>
</dbReference>
<evidence type="ECO:0000256" key="7">
    <source>
        <dbReference type="ARBA" id="ARBA00023027"/>
    </source>
</evidence>
<evidence type="ECO:0000259" key="12">
    <source>
        <dbReference type="SMART" id="SM01002"/>
    </source>
</evidence>
<dbReference type="GO" id="GO:0050661">
    <property type="term" value="F:NADP binding"/>
    <property type="evidence" value="ECO:0007669"/>
    <property type="project" value="TreeGrafter"/>
</dbReference>
<evidence type="ECO:0000256" key="2">
    <source>
        <dbReference type="ARBA" id="ARBA00005689"/>
    </source>
</evidence>
<dbReference type="GO" id="GO:0008750">
    <property type="term" value="F:proton-translocating NAD(P)+ transhydrogenase activity"/>
    <property type="evidence" value="ECO:0007669"/>
    <property type="project" value="UniProtKB-EC"/>
</dbReference>
<keyword evidence="4" id="KW-0547">Nucleotide-binding</keyword>
<organism evidence="14 15">
    <name type="scientific">Tepidimonas aquatica</name>
    <dbReference type="NCBI Taxonomy" id="247482"/>
    <lineage>
        <taxon>Bacteria</taxon>
        <taxon>Pseudomonadati</taxon>
        <taxon>Pseudomonadota</taxon>
        <taxon>Betaproteobacteria</taxon>
        <taxon>Burkholderiales</taxon>
        <taxon>Tepidimonas</taxon>
    </lineage>
</organism>
<keyword evidence="6" id="KW-1278">Translocase</keyword>
<keyword evidence="7" id="KW-0520">NAD</keyword>
<evidence type="ECO:0000256" key="11">
    <source>
        <dbReference type="ARBA" id="ARBA00084087"/>
    </source>
</evidence>
<feature type="domain" description="Alanine dehydrogenase/pyridine nucleotide transhydrogenase N-terminal" evidence="13">
    <location>
        <begin position="4"/>
        <end position="136"/>
    </location>
</feature>
<reference evidence="14 15" key="1">
    <citation type="submission" date="2019-07" db="EMBL/GenBank/DDBJ databases">
        <title>Tepidimonas aquatica CLN-1 draft genome.</title>
        <authorList>
            <person name="Da Costa M.S."/>
            <person name="Froufe H.J.C."/>
            <person name="Egas C."/>
            <person name="Albuquerque L."/>
        </authorList>
    </citation>
    <scope>NUCLEOTIDE SEQUENCE [LARGE SCALE GENOMIC DNA]</scope>
    <source>
        <strain evidence="14 15">CLN-1</strain>
    </source>
</reference>
<dbReference type="NCBIfam" id="NF006942">
    <property type="entry name" value="PRK09424.1"/>
    <property type="match status" value="1"/>
</dbReference>
<dbReference type="Gene3D" id="3.40.50.720">
    <property type="entry name" value="NAD(P)-binding Rossmann-like Domain"/>
    <property type="match status" value="2"/>
</dbReference>
<dbReference type="Proteomes" id="UP000318554">
    <property type="component" value="Unassembled WGS sequence"/>
</dbReference>
<protein>
    <recommendedName>
        <fullName evidence="9">NAD(P) transhydrogenase subunit alpha part 1</fullName>
        <ecNumber evidence="3">7.1.1.1</ecNumber>
    </recommendedName>
    <alternativeName>
        <fullName evidence="11">Nicotinamide nucleotide transhydrogenase subunit alpha 1</fullName>
    </alternativeName>
    <alternativeName>
        <fullName evidence="10">Pyridine nucleotide transhydrogenase subunit alpha 1</fullName>
    </alternativeName>
</protein>
<evidence type="ECO:0000256" key="8">
    <source>
        <dbReference type="ARBA" id="ARBA00048202"/>
    </source>
</evidence>
<dbReference type="SUPFAM" id="SSF51735">
    <property type="entry name" value="NAD(P)-binding Rossmann-fold domains"/>
    <property type="match status" value="1"/>
</dbReference>
<dbReference type="EC" id="7.1.1.1" evidence="3"/>
<dbReference type="InterPro" id="IPR007698">
    <property type="entry name" value="AlaDH/PNT_NAD(H)-bd"/>
</dbReference>
<evidence type="ECO:0000256" key="5">
    <source>
        <dbReference type="ARBA" id="ARBA00022857"/>
    </source>
</evidence>
<dbReference type="GO" id="GO:0016491">
    <property type="term" value="F:oxidoreductase activity"/>
    <property type="evidence" value="ECO:0007669"/>
    <property type="project" value="UniProtKB-KW"/>
</dbReference>
<evidence type="ECO:0000259" key="13">
    <source>
        <dbReference type="SMART" id="SM01003"/>
    </source>
</evidence>
<feature type="domain" description="Alanine dehydrogenase/pyridine nucleotide transhydrogenase NAD(H)-binding" evidence="12">
    <location>
        <begin position="145"/>
        <end position="323"/>
    </location>
</feature>
<dbReference type="InterPro" id="IPR007886">
    <property type="entry name" value="AlaDH/PNT_N"/>
</dbReference>
<comment type="similarity">
    <text evidence="2">Belongs to the AlaDH/PNT family.</text>
</comment>
<gene>
    <name evidence="14" type="primary">pntAA</name>
    <name evidence="14" type="ORF">Taqua_01508</name>
</gene>
<evidence type="ECO:0000256" key="3">
    <source>
        <dbReference type="ARBA" id="ARBA00012943"/>
    </source>
</evidence>
<comment type="catalytic activity">
    <reaction evidence="8">
        <text>NAD(+) + NADPH + H(+)(in) = NADH + NADP(+) + H(+)(out)</text>
        <dbReference type="Rhea" id="RHEA:47992"/>
        <dbReference type="ChEBI" id="CHEBI:15378"/>
        <dbReference type="ChEBI" id="CHEBI:57540"/>
        <dbReference type="ChEBI" id="CHEBI:57783"/>
        <dbReference type="ChEBI" id="CHEBI:57945"/>
        <dbReference type="ChEBI" id="CHEBI:58349"/>
        <dbReference type="EC" id="7.1.1.1"/>
    </reaction>
</comment>
<dbReference type="FunFam" id="3.40.50.720:FF:000188">
    <property type="entry name" value="NAD(P) transhydrogenase alpha subunit 1"/>
    <property type="match status" value="1"/>
</dbReference>
<dbReference type="CDD" id="cd05304">
    <property type="entry name" value="Rubrum_tdh"/>
    <property type="match status" value="1"/>
</dbReference>
<dbReference type="InterPro" id="IPR036291">
    <property type="entry name" value="NAD(P)-bd_dom_sf"/>
</dbReference>
<comment type="caution">
    <text evidence="14">The sequence shown here is derived from an EMBL/GenBank/DDBJ whole genome shotgun (WGS) entry which is preliminary data.</text>
</comment>
<name>A0A554WLV8_9BURK</name>
<evidence type="ECO:0000256" key="10">
    <source>
        <dbReference type="ARBA" id="ARBA00076996"/>
    </source>
</evidence>
<dbReference type="SMART" id="SM01003">
    <property type="entry name" value="AlaDh_PNT_N"/>
    <property type="match status" value="1"/>
</dbReference>
<evidence type="ECO:0000256" key="1">
    <source>
        <dbReference type="ARBA" id="ARBA00003943"/>
    </source>
</evidence>
<dbReference type="PANTHER" id="PTHR10160">
    <property type="entry name" value="NAD(P) TRANSHYDROGENASE"/>
    <property type="match status" value="1"/>
</dbReference>
<dbReference type="SUPFAM" id="SSF52283">
    <property type="entry name" value="Formate/glycerate dehydrogenase catalytic domain-like"/>
    <property type="match status" value="1"/>
</dbReference>
<sequence length="381" mass="39750">MRIGVPAETAALETRVAVTPETAKKLVAQGHYVLVQTGAGVASSAPDEAYRAVGAEIVDAATALGAELVLKVRAPAVDELAQMKAGATLIGMLNPFDVEGLQRLAAAGLTAFALEAAPRTTRAQSMDVLSSQANIAGYKAVMLAANHYQRLFPMLMTAAGTIKAARVVVLGVGVAGLQAIATAKRLGAVIEASDVRPAVKEQVESLGAKFIDVPYETDEERECAQGVGGYARPMPESWLQRQRAEVAKRVAQADVVITTALIPGRPAPTLVTEEMVRSMKPGSVIVDLAAGRGPLGPHGQPGGNCPLTVPDQVVSAHGVTIIGHTNLPAMVAADASALYARNVLDFLKLIVTKEGQLQLNLDDDIVAACLVTHAGELRRRT</sequence>
<evidence type="ECO:0000256" key="6">
    <source>
        <dbReference type="ARBA" id="ARBA00022967"/>
    </source>
</evidence>
<dbReference type="Pfam" id="PF01262">
    <property type="entry name" value="AlaDh_PNT_C"/>
    <property type="match status" value="1"/>
</dbReference>
<keyword evidence="14" id="KW-0560">Oxidoreductase</keyword>
<keyword evidence="15" id="KW-1185">Reference proteome</keyword>
<dbReference type="OrthoDB" id="9804592at2"/>
<evidence type="ECO:0000256" key="9">
    <source>
        <dbReference type="ARBA" id="ARBA00071353"/>
    </source>
</evidence>
<keyword evidence="5" id="KW-0521">NADP</keyword>
<dbReference type="SMART" id="SM01002">
    <property type="entry name" value="AlaDh_PNT_C"/>
    <property type="match status" value="1"/>
</dbReference>
<proteinExistence type="inferred from homology"/>
<evidence type="ECO:0000256" key="4">
    <source>
        <dbReference type="ARBA" id="ARBA00022741"/>
    </source>
</evidence>